<sequence>MNKVYLVGFMGCGKSAIGKRLSFYTKLPFYDMDHEIVQKTGMTIPQIFETYGEERFRDMETEFLQTFRDEMCIIATGGGVAMRKENRKLMRESGLVFFLDAPFRDIWRRIATDKNRPIVQRSTRSEVEKLYQKRYNAYKESAHFVVLTRQRSLSKVTEYIAFQMERLSGKPDFQPGPRSMPRSTQK</sequence>
<evidence type="ECO:0000256" key="2">
    <source>
        <dbReference type="ARBA" id="ARBA00022679"/>
    </source>
</evidence>
<evidence type="ECO:0000313" key="9">
    <source>
        <dbReference type="Proteomes" id="UP000659496"/>
    </source>
</evidence>
<dbReference type="EC" id="2.7.1.71" evidence="7"/>
<keyword evidence="7" id="KW-0963">Cytoplasm</keyword>
<comment type="subcellular location">
    <subcellularLocation>
        <location evidence="7">Cytoplasm</location>
    </subcellularLocation>
</comment>
<dbReference type="SUPFAM" id="SSF52540">
    <property type="entry name" value="P-loop containing nucleoside triphosphate hydrolases"/>
    <property type="match status" value="1"/>
</dbReference>
<dbReference type="InterPro" id="IPR027417">
    <property type="entry name" value="P-loop_NTPase"/>
</dbReference>
<evidence type="ECO:0000256" key="1">
    <source>
        <dbReference type="ARBA" id="ARBA00022605"/>
    </source>
</evidence>
<comment type="caution">
    <text evidence="8">The sequence shown here is derived from an EMBL/GenBank/DDBJ whole genome shotgun (WGS) entry which is preliminary data.</text>
</comment>
<name>A0ABR8PF62_9BACL</name>
<comment type="catalytic activity">
    <reaction evidence="7">
        <text>shikimate + ATP = 3-phosphoshikimate + ADP + H(+)</text>
        <dbReference type="Rhea" id="RHEA:13121"/>
        <dbReference type="ChEBI" id="CHEBI:15378"/>
        <dbReference type="ChEBI" id="CHEBI:30616"/>
        <dbReference type="ChEBI" id="CHEBI:36208"/>
        <dbReference type="ChEBI" id="CHEBI:145989"/>
        <dbReference type="ChEBI" id="CHEBI:456216"/>
        <dbReference type="EC" id="2.7.1.71"/>
    </reaction>
</comment>
<keyword evidence="2 7" id="KW-0808">Transferase</keyword>
<keyword evidence="6 7" id="KW-0057">Aromatic amino acid biosynthesis</keyword>
<keyword evidence="7" id="KW-0460">Magnesium</keyword>
<dbReference type="PANTHER" id="PTHR21087:SF16">
    <property type="entry name" value="SHIKIMATE KINASE 1, CHLOROPLASTIC"/>
    <property type="match status" value="1"/>
</dbReference>
<gene>
    <name evidence="7" type="primary">aroK</name>
    <name evidence="8" type="ORF">H9659_00510</name>
</gene>
<keyword evidence="4 7" id="KW-0418">Kinase</keyword>
<dbReference type="PRINTS" id="PR01100">
    <property type="entry name" value="SHIKIMTKNASE"/>
</dbReference>
<feature type="binding site" evidence="7">
    <location>
        <begin position="11"/>
        <end position="16"/>
    </location>
    <ligand>
        <name>ATP</name>
        <dbReference type="ChEBI" id="CHEBI:30616"/>
    </ligand>
</feature>
<dbReference type="Pfam" id="PF01202">
    <property type="entry name" value="SKI"/>
    <property type="match status" value="1"/>
</dbReference>
<feature type="binding site" evidence="7">
    <location>
        <position position="15"/>
    </location>
    <ligand>
        <name>Mg(2+)</name>
        <dbReference type="ChEBI" id="CHEBI:18420"/>
    </ligand>
</feature>
<comment type="function">
    <text evidence="7">Catalyzes the specific phosphorylation of the 3-hydroxyl group of shikimic acid using ATP as a cosubstrate.</text>
</comment>
<dbReference type="Gene3D" id="3.40.50.300">
    <property type="entry name" value="P-loop containing nucleotide triphosphate hydrolases"/>
    <property type="match status" value="1"/>
</dbReference>
<dbReference type="InterPro" id="IPR000623">
    <property type="entry name" value="Shikimate_kinase/TSH1"/>
</dbReference>
<feature type="binding site" evidence="7">
    <location>
        <position position="33"/>
    </location>
    <ligand>
        <name>substrate</name>
    </ligand>
</feature>
<comment type="cofactor">
    <cofactor evidence="7">
        <name>Mg(2+)</name>
        <dbReference type="ChEBI" id="CHEBI:18420"/>
    </cofactor>
    <text evidence="7">Binds 1 Mg(2+) ion per subunit.</text>
</comment>
<evidence type="ECO:0000256" key="3">
    <source>
        <dbReference type="ARBA" id="ARBA00022741"/>
    </source>
</evidence>
<keyword evidence="3 7" id="KW-0547">Nucleotide-binding</keyword>
<evidence type="ECO:0000313" key="8">
    <source>
        <dbReference type="EMBL" id="MBD7906809.1"/>
    </source>
</evidence>
<dbReference type="InterPro" id="IPR031322">
    <property type="entry name" value="Shikimate/glucono_kinase"/>
</dbReference>
<comment type="subunit">
    <text evidence="7">Monomer.</text>
</comment>
<evidence type="ECO:0000256" key="5">
    <source>
        <dbReference type="ARBA" id="ARBA00022840"/>
    </source>
</evidence>
<keyword evidence="7" id="KW-0479">Metal-binding</keyword>
<dbReference type="HAMAP" id="MF_00109">
    <property type="entry name" value="Shikimate_kinase"/>
    <property type="match status" value="1"/>
</dbReference>
<proteinExistence type="inferred from homology"/>
<evidence type="ECO:0000256" key="4">
    <source>
        <dbReference type="ARBA" id="ARBA00022777"/>
    </source>
</evidence>
<reference evidence="8 9" key="1">
    <citation type="submission" date="2020-08" db="EMBL/GenBank/DDBJ databases">
        <title>A Genomic Blueprint of the Chicken Gut Microbiome.</title>
        <authorList>
            <person name="Gilroy R."/>
            <person name="Ravi A."/>
            <person name="Getino M."/>
            <person name="Pursley I."/>
            <person name="Horton D.L."/>
            <person name="Alikhan N.-F."/>
            <person name="Baker D."/>
            <person name="Gharbi K."/>
            <person name="Hall N."/>
            <person name="Watson M."/>
            <person name="Adriaenssens E.M."/>
            <person name="Foster-Nyarko E."/>
            <person name="Jarju S."/>
            <person name="Secka A."/>
            <person name="Antonio M."/>
            <person name="Oren A."/>
            <person name="Chaudhuri R."/>
            <person name="La Ragione R.M."/>
            <person name="Hildebrand F."/>
            <person name="Pallen M.J."/>
        </authorList>
    </citation>
    <scope>NUCLEOTIDE SEQUENCE [LARGE SCALE GENOMIC DNA]</scope>
    <source>
        <strain evidence="8 9">Sa3CUA8</strain>
    </source>
</reference>
<feature type="binding site" evidence="7">
    <location>
        <position position="78"/>
    </location>
    <ligand>
        <name>substrate</name>
    </ligand>
</feature>
<dbReference type="PANTHER" id="PTHR21087">
    <property type="entry name" value="SHIKIMATE KINASE"/>
    <property type="match status" value="1"/>
</dbReference>
<feature type="binding site" evidence="7">
    <location>
        <position position="151"/>
    </location>
    <ligand>
        <name>ATP</name>
        <dbReference type="ChEBI" id="CHEBI:30616"/>
    </ligand>
</feature>
<dbReference type="EMBL" id="JACSQY010000001">
    <property type="protein sequence ID" value="MBD7906809.1"/>
    <property type="molecule type" value="Genomic_DNA"/>
</dbReference>
<protein>
    <recommendedName>
        <fullName evidence="7">Shikimate kinase</fullName>
        <shortName evidence="7">SK</shortName>
        <ecNumber evidence="7">2.7.1.71</ecNumber>
    </recommendedName>
</protein>
<keyword evidence="9" id="KW-1185">Reference proteome</keyword>
<dbReference type="RefSeq" id="WP_191687974.1">
    <property type="nucleotide sequence ID" value="NZ_JACSQY010000001.1"/>
</dbReference>
<accession>A0ABR8PF62</accession>
<comment type="pathway">
    <text evidence="7">Metabolic intermediate biosynthesis; chorismate biosynthesis; chorismate from D-erythrose 4-phosphate and phosphoenolpyruvate: step 5/7.</text>
</comment>
<feature type="binding site" evidence="7">
    <location>
        <position position="116"/>
    </location>
    <ligand>
        <name>ATP</name>
        <dbReference type="ChEBI" id="CHEBI:30616"/>
    </ligand>
</feature>
<evidence type="ECO:0000256" key="7">
    <source>
        <dbReference type="HAMAP-Rule" id="MF_00109"/>
    </source>
</evidence>
<dbReference type="CDD" id="cd00464">
    <property type="entry name" value="SK"/>
    <property type="match status" value="1"/>
</dbReference>
<comment type="similarity">
    <text evidence="7">Belongs to the shikimate kinase family.</text>
</comment>
<evidence type="ECO:0000256" key="6">
    <source>
        <dbReference type="ARBA" id="ARBA00023141"/>
    </source>
</evidence>
<keyword evidence="1 7" id="KW-0028">Amino-acid biosynthesis</keyword>
<feature type="binding site" evidence="7">
    <location>
        <position position="57"/>
    </location>
    <ligand>
        <name>substrate</name>
    </ligand>
</feature>
<feature type="binding site" evidence="7">
    <location>
        <position position="134"/>
    </location>
    <ligand>
        <name>substrate</name>
    </ligand>
</feature>
<organism evidence="8 9">
    <name type="scientific">Sporosarcina gallistercoris</name>
    <dbReference type="NCBI Taxonomy" id="2762245"/>
    <lineage>
        <taxon>Bacteria</taxon>
        <taxon>Bacillati</taxon>
        <taxon>Bacillota</taxon>
        <taxon>Bacilli</taxon>
        <taxon>Bacillales</taxon>
        <taxon>Caryophanaceae</taxon>
        <taxon>Sporosarcina</taxon>
    </lineage>
</organism>
<dbReference type="GO" id="GO:0016301">
    <property type="term" value="F:kinase activity"/>
    <property type="evidence" value="ECO:0007669"/>
    <property type="project" value="UniProtKB-KW"/>
</dbReference>
<keyword evidence="5 7" id="KW-0067">ATP-binding</keyword>
<dbReference type="Proteomes" id="UP000659496">
    <property type="component" value="Unassembled WGS sequence"/>
</dbReference>